<dbReference type="PANTHER" id="PTHR11049">
    <property type="entry name" value="ACYL COENZYME A THIOESTER HYDROLASE"/>
    <property type="match status" value="1"/>
</dbReference>
<dbReference type="InterPro" id="IPR040170">
    <property type="entry name" value="Cytosol_ACT"/>
</dbReference>
<organism evidence="5">
    <name type="scientific">uncultured Sulfurovum sp</name>
    <dbReference type="NCBI Taxonomy" id="269237"/>
    <lineage>
        <taxon>Bacteria</taxon>
        <taxon>Pseudomonadati</taxon>
        <taxon>Campylobacterota</taxon>
        <taxon>Epsilonproteobacteria</taxon>
        <taxon>Campylobacterales</taxon>
        <taxon>Sulfurovaceae</taxon>
        <taxon>Sulfurovum</taxon>
        <taxon>environmental samples</taxon>
    </lineage>
</organism>
<evidence type="ECO:0000313" key="5">
    <source>
        <dbReference type="EMBL" id="CAA6808979.1"/>
    </source>
</evidence>
<dbReference type="Gene3D" id="3.10.129.10">
    <property type="entry name" value="Hotdog Thioesterase"/>
    <property type="match status" value="1"/>
</dbReference>
<gene>
    <name evidence="5" type="ORF">HELGO_WM3546</name>
</gene>
<protein>
    <submittedName>
        <fullName evidence="5">Acyl-CoA thioesterase</fullName>
    </submittedName>
</protein>
<keyword evidence="2 3" id="KW-0378">Hydrolase</keyword>
<evidence type="ECO:0000256" key="3">
    <source>
        <dbReference type="PROSITE-ProRule" id="PRU01106"/>
    </source>
</evidence>
<dbReference type="InterPro" id="IPR006683">
    <property type="entry name" value="Thioestr_dom"/>
</dbReference>
<dbReference type="CDD" id="cd03442">
    <property type="entry name" value="BFIT_BACH"/>
    <property type="match status" value="1"/>
</dbReference>
<dbReference type="AlphaFoldDB" id="A0A6S6T0L2"/>
<feature type="domain" description="HotDog ACOT-type" evidence="4">
    <location>
        <begin position="1"/>
        <end position="112"/>
    </location>
</feature>
<dbReference type="GO" id="GO:0006637">
    <property type="term" value="P:acyl-CoA metabolic process"/>
    <property type="evidence" value="ECO:0007669"/>
    <property type="project" value="TreeGrafter"/>
</dbReference>
<dbReference type="GO" id="GO:0005829">
    <property type="term" value="C:cytosol"/>
    <property type="evidence" value="ECO:0007669"/>
    <property type="project" value="TreeGrafter"/>
</dbReference>
<dbReference type="PROSITE" id="PS51770">
    <property type="entry name" value="HOTDOG_ACOT"/>
    <property type="match status" value="1"/>
</dbReference>
<dbReference type="PANTHER" id="PTHR11049:SF5">
    <property type="entry name" value="ACYL-COA THIOESTER HYDROLASE YCIA"/>
    <property type="match status" value="1"/>
</dbReference>
<dbReference type="Pfam" id="PF03061">
    <property type="entry name" value="4HBT"/>
    <property type="match status" value="1"/>
</dbReference>
<accession>A0A6S6T0L2</accession>
<evidence type="ECO:0000256" key="2">
    <source>
        <dbReference type="ARBA" id="ARBA00022801"/>
    </source>
</evidence>
<dbReference type="InterPro" id="IPR033120">
    <property type="entry name" value="HOTDOG_ACOT"/>
</dbReference>
<dbReference type="InterPro" id="IPR029069">
    <property type="entry name" value="HotDog_dom_sf"/>
</dbReference>
<dbReference type="GO" id="GO:0009062">
    <property type="term" value="P:fatty acid catabolic process"/>
    <property type="evidence" value="ECO:0007669"/>
    <property type="project" value="TreeGrafter"/>
</dbReference>
<dbReference type="EMBL" id="CACVAS010000057">
    <property type="protein sequence ID" value="CAA6808979.1"/>
    <property type="molecule type" value="Genomic_DNA"/>
</dbReference>
<reference evidence="5" key="1">
    <citation type="submission" date="2020-01" db="EMBL/GenBank/DDBJ databases">
        <authorList>
            <person name="Meier V. D."/>
            <person name="Meier V D."/>
        </authorList>
    </citation>
    <scope>NUCLEOTIDE SEQUENCE</scope>
    <source>
        <strain evidence="5">HLG_WM_MAG_01</strain>
    </source>
</reference>
<evidence type="ECO:0000259" key="4">
    <source>
        <dbReference type="PROSITE" id="PS51770"/>
    </source>
</evidence>
<sequence>MRQLSLKGRTFPTDLNHAGTVFGGWVMSKMDKAASIQLEEIIKSPAVTVAVSNLSFISPIHNGDVFMIYTKIDKIGNTSIDICVELIVRRKEDLTEYKVTQGIFKFVAVNDEGVPVTVASVLREQVPKYVKELSLK</sequence>
<dbReference type="GO" id="GO:0052816">
    <property type="term" value="F:long-chain fatty acyl-CoA hydrolase activity"/>
    <property type="evidence" value="ECO:0007669"/>
    <property type="project" value="TreeGrafter"/>
</dbReference>
<proteinExistence type="inferred from homology"/>
<comment type="similarity">
    <text evidence="1">Belongs to the acyl coenzyme A hydrolase family.</text>
</comment>
<dbReference type="SUPFAM" id="SSF54637">
    <property type="entry name" value="Thioesterase/thiol ester dehydrase-isomerase"/>
    <property type="match status" value="1"/>
</dbReference>
<name>A0A6S6T0L2_9BACT</name>
<evidence type="ECO:0000256" key="1">
    <source>
        <dbReference type="ARBA" id="ARBA00010458"/>
    </source>
</evidence>